<keyword evidence="6 8" id="KW-0675">Receptor</keyword>
<feature type="region of interest" description="Disordered" evidence="9">
    <location>
        <begin position="284"/>
        <end position="304"/>
    </location>
</feature>
<evidence type="ECO:0000256" key="3">
    <source>
        <dbReference type="ARBA" id="ARBA00022989"/>
    </source>
</evidence>
<evidence type="ECO:0000256" key="7">
    <source>
        <dbReference type="ARBA" id="ARBA00023224"/>
    </source>
</evidence>
<dbReference type="GO" id="GO:0004930">
    <property type="term" value="F:G protein-coupled receptor activity"/>
    <property type="evidence" value="ECO:0007669"/>
    <property type="project" value="UniProtKB-KW"/>
</dbReference>
<reference evidence="12" key="1">
    <citation type="submission" date="2022-08" db="UniProtKB">
        <authorList>
            <consortium name="EnsemblMetazoa"/>
        </authorList>
    </citation>
    <scope>IDENTIFICATION</scope>
    <source>
        <strain evidence="12">05x7-T-G4-1.051#20</strain>
    </source>
</reference>
<evidence type="ECO:0000313" key="12">
    <source>
        <dbReference type="EnsemblMetazoa" id="G4495.13:cds"/>
    </source>
</evidence>
<feature type="transmembrane region" description="Helical" evidence="10">
    <location>
        <begin position="102"/>
        <end position="123"/>
    </location>
</feature>
<dbReference type="EnsemblMetazoa" id="G4495.13">
    <property type="protein sequence ID" value="G4495.13:cds"/>
    <property type="gene ID" value="G4495"/>
</dbReference>
<feature type="transmembrane region" description="Helical" evidence="10">
    <location>
        <begin position="32"/>
        <end position="52"/>
    </location>
</feature>
<keyword evidence="5 10" id="KW-0472">Membrane</keyword>
<dbReference type="RefSeq" id="XP_011426712.3">
    <property type="nucleotide sequence ID" value="XM_011428410.4"/>
</dbReference>
<evidence type="ECO:0000259" key="11">
    <source>
        <dbReference type="PROSITE" id="PS50262"/>
    </source>
</evidence>
<dbReference type="EnsemblMetazoa" id="G4495.2">
    <property type="protein sequence ID" value="G4495.2:cds"/>
    <property type="gene ID" value="G4495"/>
</dbReference>
<dbReference type="AlphaFoldDB" id="A0A8W8N5Y9"/>
<accession>A0A8W8N5Y9</accession>
<dbReference type="Gene3D" id="1.20.1070.10">
    <property type="entry name" value="Rhodopsin 7-helix transmembrane proteins"/>
    <property type="match status" value="1"/>
</dbReference>
<dbReference type="GeneID" id="105327784"/>
<dbReference type="KEGG" id="crg:105327784"/>
<dbReference type="PROSITE" id="PS00237">
    <property type="entry name" value="G_PROTEIN_RECEP_F1_1"/>
    <property type="match status" value="1"/>
</dbReference>
<feature type="transmembrane region" description="Helical" evidence="10">
    <location>
        <begin position="327"/>
        <end position="349"/>
    </location>
</feature>
<sequence length="407" mass="45914">MGIQNITNKTENDVDIYTLNSLRAEFLTVNTVILGVYLVIGVLGNSLVFYIYKCCITKHRTDRFFIPYLAVSDALSCIVGSGFGLALNLLPIRFSGDALCKGLWFLTKWSTLVSALMLLLIAIERYKKVCKPFGPQMTPLAKQLSIIALFVLSAILTFPTVFFHGEISFPARGTSHLTGYRCGRNTFLTGLEGYFTIYNVVLAAVAFTGITAVTILYVFVGKTIYKQTKFRSRFASSPRKSYISPKSDSGVVSDGNDDVFLENSVKENEENKARKDSADSFYSTDDELESTDADLPRKKSSNNPRKKSIISHVYTVPQVLRKFKISILFMCITLVFILTFTPRLVIMISEATNKGYWSGLTDNQIRASLFFYRFYIVNNIVNPFLYAAFDSRFKQEIKKRLSCFKKT</sequence>
<dbReference type="EnsemblMetazoa" id="G4495.1">
    <property type="protein sequence ID" value="G4495.1:cds"/>
    <property type="gene ID" value="G4495"/>
</dbReference>
<dbReference type="CDD" id="cd00637">
    <property type="entry name" value="7tm_classA_rhodopsin-like"/>
    <property type="match status" value="1"/>
</dbReference>
<feature type="transmembrane region" description="Helical" evidence="10">
    <location>
        <begin position="369"/>
        <end position="389"/>
    </location>
</feature>
<dbReference type="Proteomes" id="UP000005408">
    <property type="component" value="Unassembled WGS sequence"/>
</dbReference>
<comment type="subcellular location">
    <subcellularLocation>
        <location evidence="1">Membrane</location>
        <topology evidence="1">Multi-pass membrane protein</topology>
    </subcellularLocation>
</comment>
<keyword evidence="4 8" id="KW-0297">G-protein coupled receptor</keyword>
<feature type="transmembrane region" description="Helical" evidence="10">
    <location>
        <begin position="144"/>
        <end position="163"/>
    </location>
</feature>
<evidence type="ECO:0000256" key="1">
    <source>
        <dbReference type="ARBA" id="ARBA00004141"/>
    </source>
</evidence>
<feature type="transmembrane region" description="Helical" evidence="10">
    <location>
        <begin position="64"/>
        <end position="90"/>
    </location>
</feature>
<dbReference type="PANTHER" id="PTHR24243:SF224">
    <property type="entry name" value="G-PROTEIN COUPLED RECEPTOR 19-RELATED"/>
    <property type="match status" value="1"/>
</dbReference>
<organism evidence="12 13">
    <name type="scientific">Magallana gigas</name>
    <name type="common">Pacific oyster</name>
    <name type="synonym">Crassostrea gigas</name>
    <dbReference type="NCBI Taxonomy" id="29159"/>
    <lineage>
        <taxon>Eukaryota</taxon>
        <taxon>Metazoa</taxon>
        <taxon>Spiralia</taxon>
        <taxon>Lophotrochozoa</taxon>
        <taxon>Mollusca</taxon>
        <taxon>Bivalvia</taxon>
        <taxon>Autobranchia</taxon>
        <taxon>Pteriomorphia</taxon>
        <taxon>Ostreida</taxon>
        <taxon>Ostreoidea</taxon>
        <taxon>Ostreidae</taxon>
        <taxon>Magallana</taxon>
    </lineage>
</organism>
<evidence type="ECO:0000256" key="4">
    <source>
        <dbReference type="ARBA" id="ARBA00023040"/>
    </source>
</evidence>
<keyword evidence="3 10" id="KW-1133">Transmembrane helix</keyword>
<comment type="similarity">
    <text evidence="8">Belongs to the G-protein coupled receptor 1 family.</text>
</comment>
<evidence type="ECO:0000256" key="5">
    <source>
        <dbReference type="ARBA" id="ARBA00023136"/>
    </source>
</evidence>
<protein>
    <recommendedName>
        <fullName evidence="11">G-protein coupled receptors family 1 profile domain-containing protein</fullName>
    </recommendedName>
</protein>
<dbReference type="GO" id="GO:0005886">
    <property type="term" value="C:plasma membrane"/>
    <property type="evidence" value="ECO:0007669"/>
    <property type="project" value="TreeGrafter"/>
</dbReference>
<dbReference type="PANTHER" id="PTHR24243">
    <property type="entry name" value="G-PROTEIN COUPLED RECEPTOR"/>
    <property type="match status" value="1"/>
</dbReference>
<evidence type="ECO:0000256" key="6">
    <source>
        <dbReference type="ARBA" id="ARBA00023170"/>
    </source>
</evidence>
<feature type="transmembrane region" description="Helical" evidence="10">
    <location>
        <begin position="197"/>
        <end position="220"/>
    </location>
</feature>
<dbReference type="Pfam" id="PF00001">
    <property type="entry name" value="7tm_1"/>
    <property type="match status" value="1"/>
</dbReference>
<dbReference type="SUPFAM" id="SSF81321">
    <property type="entry name" value="Family A G protein-coupled receptor-like"/>
    <property type="match status" value="1"/>
</dbReference>
<keyword evidence="7 8" id="KW-0807">Transducer</keyword>
<keyword evidence="13" id="KW-1185">Reference proteome</keyword>
<evidence type="ECO:0000313" key="13">
    <source>
        <dbReference type="Proteomes" id="UP000005408"/>
    </source>
</evidence>
<evidence type="ECO:0000256" key="2">
    <source>
        <dbReference type="ARBA" id="ARBA00022692"/>
    </source>
</evidence>
<evidence type="ECO:0000256" key="8">
    <source>
        <dbReference type="RuleBase" id="RU000688"/>
    </source>
</evidence>
<proteinExistence type="inferred from homology"/>
<keyword evidence="2 8" id="KW-0812">Transmembrane</keyword>
<feature type="domain" description="G-protein coupled receptors family 1 profile" evidence="11">
    <location>
        <begin position="44"/>
        <end position="386"/>
    </location>
</feature>
<evidence type="ECO:0000256" key="9">
    <source>
        <dbReference type="SAM" id="MobiDB-lite"/>
    </source>
</evidence>
<dbReference type="PRINTS" id="PR00237">
    <property type="entry name" value="GPCRRHODOPSN"/>
</dbReference>
<dbReference type="InterPro" id="IPR017452">
    <property type="entry name" value="GPCR_Rhodpsn_7TM"/>
</dbReference>
<dbReference type="InterPro" id="IPR000276">
    <property type="entry name" value="GPCR_Rhodpsn"/>
</dbReference>
<dbReference type="EnsemblMetazoa" id="G4495.8">
    <property type="protein sequence ID" value="G4495.8:cds"/>
    <property type="gene ID" value="G4495"/>
</dbReference>
<dbReference type="PROSITE" id="PS50262">
    <property type="entry name" value="G_PROTEIN_RECEP_F1_2"/>
    <property type="match status" value="1"/>
</dbReference>
<name>A0A8W8N5Y9_MAGGI</name>
<evidence type="ECO:0000256" key="10">
    <source>
        <dbReference type="SAM" id="Phobius"/>
    </source>
</evidence>